<keyword evidence="16" id="KW-1185">Reference proteome</keyword>
<keyword evidence="9 10" id="KW-0998">Cell outer membrane</keyword>
<keyword evidence="7 12" id="KW-0798">TonB box</keyword>
<evidence type="ECO:0000259" key="14">
    <source>
        <dbReference type="Pfam" id="PF07715"/>
    </source>
</evidence>
<keyword evidence="5 10" id="KW-0812">Transmembrane</keyword>
<keyword evidence="4 10" id="KW-1134">Transmembrane beta strand</keyword>
<dbReference type="InterPro" id="IPR000531">
    <property type="entry name" value="Beta-barrel_TonB"/>
</dbReference>
<evidence type="ECO:0000256" key="6">
    <source>
        <dbReference type="ARBA" id="ARBA00022729"/>
    </source>
</evidence>
<dbReference type="Proteomes" id="UP000186277">
    <property type="component" value="Unassembled WGS sequence"/>
</dbReference>
<evidence type="ECO:0000256" key="12">
    <source>
        <dbReference type="RuleBase" id="RU003357"/>
    </source>
</evidence>
<name>A0A1Q5TS16_9GAMM</name>
<protein>
    <submittedName>
        <fullName evidence="15">TonB receptor-related protein</fullName>
    </submittedName>
</protein>
<dbReference type="Gene3D" id="2.40.170.20">
    <property type="entry name" value="TonB-dependent receptor, beta-barrel domain"/>
    <property type="match status" value="1"/>
</dbReference>
<keyword evidence="3 10" id="KW-0813">Transport</keyword>
<gene>
    <name evidence="15" type="ORF">Xentx_03052</name>
</gene>
<evidence type="ECO:0000313" key="15">
    <source>
        <dbReference type="EMBL" id="OKP03014.1"/>
    </source>
</evidence>
<comment type="similarity">
    <text evidence="2 10 12">Belongs to the TonB-dependent receptor family.</text>
</comment>
<evidence type="ECO:0000256" key="4">
    <source>
        <dbReference type="ARBA" id="ARBA00022452"/>
    </source>
</evidence>
<keyword evidence="8 10" id="KW-0472">Membrane</keyword>
<dbReference type="GO" id="GO:0009279">
    <property type="term" value="C:cell outer membrane"/>
    <property type="evidence" value="ECO:0007669"/>
    <property type="project" value="UniProtKB-SubCell"/>
</dbReference>
<sequence length="750" mass="83962">MNNPHFFITLFAVSPLYSFAANESTTEHSSDTIYVYSSLDLKKNNEVLLDSQELNKQIIINPADIFKSTSGVLSGESRSSGAIDVNIRGLQGQGRISTSVDDTINQTALYRGYQGVSNRTYIDPDFIGEVDIKKGFYGGSGITGIGGTVNMKTISPADILIPGNNFGIRLKGSILSNHSNYNNYTWNDEPSPKKENIFNGKNNTGSVVVAYADENFELLAGVSKRIRGNYHSGKKGFGTNNYTRPGYLCPDEYYDDNDDIAPCPVTAETVQDAGYTIYPKGAAVPNTSENTRSYLLKTSAWINDEHRVSAVYSLYDSTFGETYVADTTTIDKGTTVSVSQGPNAYVRLARYKLGYDWKSNNPLIDINFSLWHLDLKDRPKTSQNTLGDEKKSDTWGVNLSNNLEFDMYNKPTNVLLGGSYLTEKTGPAKGFWSQHPHQREGTRQEYRIFVNGKYELTSKINLLSSLEHKSYSLKDKGDIPSIPKDGTAYGYSFGVEYRPIKQIMLYSRYSQSPRFPSLVEGTNGFFMKADNNLQHETMKNIEIGSAFGFENLIANDELKLSIGYFNSNIDNYISRSWQWDKFSMHIDNINKAKFEGVELETSYKIKDFTVKASANYYIDIEFCKKEKGCVNENLPSDYATNHIPPKKSYSLDINQGFLNNKLSIGGRISYFDKRAIPTARIGRGSAPLLAPVDYKPATIVDFRSSLMINKNIIADFTVDNVFDRYYIQPINVGYIPSPGRTFRLGVTATF</sequence>
<dbReference type="EMBL" id="MKGR01000028">
    <property type="protein sequence ID" value="OKP03014.1"/>
    <property type="molecule type" value="Genomic_DNA"/>
</dbReference>
<proteinExistence type="inferred from homology"/>
<dbReference type="InterPro" id="IPR012910">
    <property type="entry name" value="Plug_dom"/>
</dbReference>
<dbReference type="SUPFAM" id="SSF56935">
    <property type="entry name" value="Porins"/>
    <property type="match status" value="1"/>
</dbReference>
<dbReference type="InterPro" id="IPR037066">
    <property type="entry name" value="Plug_dom_sf"/>
</dbReference>
<comment type="caution">
    <text evidence="15">The sequence shown here is derived from an EMBL/GenBank/DDBJ whole genome shotgun (WGS) entry which is preliminary data.</text>
</comment>
<evidence type="ECO:0000256" key="7">
    <source>
        <dbReference type="ARBA" id="ARBA00023077"/>
    </source>
</evidence>
<dbReference type="InterPro" id="IPR036942">
    <property type="entry name" value="Beta-barrel_TonB_sf"/>
</dbReference>
<evidence type="ECO:0000256" key="9">
    <source>
        <dbReference type="ARBA" id="ARBA00023237"/>
    </source>
</evidence>
<dbReference type="Pfam" id="PF07715">
    <property type="entry name" value="Plug"/>
    <property type="match status" value="1"/>
</dbReference>
<keyword evidence="15" id="KW-0675">Receptor</keyword>
<dbReference type="Gene3D" id="2.170.130.10">
    <property type="entry name" value="TonB-dependent receptor, plug domain"/>
    <property type="match status" value="1"/>
</dbReference>
<evidence type="ECO:0000256" key="11">
    <source>
        <dbReference type="PROSITE-ProRule" id="PRU10144"/>
    </source>
</evidence>
<dbReference type="AlphaFoldDB" id="A0A1Q5TS16"/>
<dbReference type="Pfam" id="PF00593">
    <property type="entry name" value="TonB_dep_Rec_b-barrel"/>
    <property type="match status" value="1"/>
</dbReference>
<dbReference type="InterPro" id="IPR010917">
    <property type="entry name" value="TonB_rcpt_CS"/>
</dbReference>
<dbReference type="RefSeq" id="WP_074021187.1">
    <property type="nucleotide sequence ID" value="NZ_CAWMWP010000052.1"/>
</dbReference>
<organism evidence="15 16">
    <name type="scientific">Xenorhabdus thuongxuanensis</name>
    <dbReference type="NCBI Taxonomy" id="1873484"/>
    <lineage>
        <taxon>Bacteria</taxon>
        <taxon>Pseudomonadati</taxon>
        <taxon>Pseudomonadota</taxon>
        <taxon>Gammaproteobacteria</taxon>
        <taxon>Enterobacterales</taxon>
        <taxon>Morganellaceae</taxon>
        <taxon>Xenorhabdus</taxon>
    </lineage>
</organism>
<feature type="domain" description="TonB-dependent receptor plug" evidence="14">
    <location>
        <begin position="49"/>
        <end position="138"/>
    </location>
</feature>
<dbReference type="PROSITE" id="PS01156">
    <property type="entry name" value="TONB_DEPENDENT_REC_2"/>
    <property type="match status" value="1"/>
</dbReference>
<evidence type="ECO:0000256" key="10">
    <source>
        <dbReference type="PROSITE-ProRule" id="PRU01360"/>
    </source>
</evidence>
<dbReference type="PANTHER" id="PTHR30069">
    <property type="entry name" value="TONB-DEPENDENT OUTER MEMBRANE RECEPTOR"/>
    <property type="match status" value="1"/>
</dbReference>
<evidence type="ECO:0000256" key="8">
    <source>
        <dbReference type="ARBA" id="ARBA00023136"/>
    </source>
</evidence>
<feature type="domain" description="TonB-dependent receptor-like beta-barrel" evidence="13">
    <location>
        <begin position="303"/>
        <end position="721"/>
    </location>
</feature>
<evidence type="ECO:0000256" key="5">
    <source>
        <dbReference type="ARBA" id="ARBA00022692"/>
    </source>
</evidence>
<dbReference type="GO" id="GO:0015344">
    <property type="term" value="F:siderophore uptake transmembrane transporter activity"/>
    <property type="evidence" value="ECO:0007669"/>
    <property type="project" value="TreeGrafter"/>
</dbReference>
<reference evidence="15 16" key="1">
    <citation type="submission" date="2016-09" db="EMBL/GenBank/DDBJ databases">
        <title>Xenorhabdus thuongxuanensis sp. nov. and Xenorhabdus eapokensis sp. nov., isolated from Steinernema species.</title>
        <authorList>
            <person name="Kaempfer P."/>
            <person name="Tobias N.J."/>
            <person name="Phan Ke L."/>
            <person name="Bode H.B."/>
            <person name="Glaeser S.P."/>
        </authorList>
    </citation>
    <scope>NUCLEOTIDE SEQUENCE [LARGE SCALE GENOMIC DNA]</scope>
    <source>
        <strain evidence="15 16">30TX1</strain>
    </source>
</reference>
<evidence type="ECO:0000256" key="3">
    <source>
        <dbReference type="ARBA" id="ARBA00022448"/>
    </source>
</evidence>
<evidence type="ECO:0000313" key="16">
    <source>
        <dbReference type="Proteomes" id="UP000186277"/>
    </source>
</evidence>
<comment type="subcellular location">
    <subcellularLocation>
        <location evidence="1 10">Cell outer membrane</location>
        <topology evidence="1 10">Multi-pass membrane protein</topology>
    </subcellularLocation>
</comment>
<dbReference type="GO" id="GO:0044718">
    <property type="term" value="P:siderophore transmembrane transport"/>
    <property type="evidence" value="ECO:0007669"/>
    <property type="project" value="TreeGrafter"/>
</dbReference>
<accession>A0A1Q5TS16</accession>
<dbReference type="InterPro" id="IPR039426">
    <property type="entry name" value="TonB-dep_rcpt-like"/>
</dbReference>
<feature type="short sequence motif" description="TonB C-terminal box" evidence="11">
    <location>
        <begin position="733"/>
        <end position="750"/>
    </location>
</feature>
<evidence type="ECO:0000256" key="1">
    <source>
        <dbReference type="ARBA" id="ARBA00004571"/>
    </source>
</evidence>
<evidence type="ECO:0000259" key="13">
    <source>
        <dbReference type="Pfam" id="PF00593"/>
    </source>
</evidence>
<dbReference type="PROSITE" id="PS52016">
    <property type="entry name" value="TONB_DEPENDENT_REC_3"/>
    <property type="match status" value="1"/>
</dbReference>
<keyword evidence="6" id="KW-0732">Signal</keyword>
<dbReference type="PANTHER" id="PTHR30069:SF41">
    <property type="entry name" value="HEME_HEMOPEXIN UTILIZATION PROTEIN C"/>
    <property type="match status" value="1"/>
</dbReference>
<evidence type="ECO:0000256" key="2">
    <source>
        <dbReference type="ARBA" id="ARBA00009810"/>
    </source>
</evidence>